<comment type="similarity">
    <text evidence="2">Belongs to the purine nucleoside phosphorylase YfiH/LACC1 family.</text>
</comment>
<dbReference type="CDD" id="cd16833">
    <property type="entry name" value="YfiH"/>
    <property type="match status" value="1"/>
</dbReference>
<keyword evidence="4" id="KW-0479">Metal-binding</keyword>
<dbReference type="SUPFAM" id="SSF64438">
    <property type="entry name" value="CNF1/YfiH-like putative cysteine hydrolases"/>
    <property type="match status" value="1"/>
</dbReference>
<keyword evidence="3" id="KW-0808">Transferase</keyword>
<dbReference type="GO" id="GO:0005507">
    <property type="term" value="F:copper ion binding"/>
    <property type="evidence" value="ECO:0007669"/>
    <property type="project" value="TreeGrafter"/>
</dbReference>
<dbReference type="Pfam" id="PF02578">
    <property type="entry name" value="Cu-oxidase_4"/>
    <property type="match status" value="1"/>
</dbReference>
<evidence type="ECO:0000256" key="7">
    <source>
        <dbReference type="ARBA" id="ARBA00047989"/>
    </source>
</evidence>
<evidence type="ECO:0000256" key="9">
    <source>
        <dbReference type="ARBA" id="ARBA00049893"/>
    </source>
</evidence>
<dbReference type="InterPro" id="IPR038371">
    <property type="entry name" value="Cu_polyphenol_OxRdtase_sf"/>
</dbReference>
<dbReference type="PANTHER" id="PTHR30616:SF2">
    <property type="entry name" value="PURINE NUCLEOSIDE PHOSPHORYLASE LACC1"/>
    <property type="match status" value="1"/>
</dbReference>
<dbReference type="Gene3D" id="3.60.140.10">
    <property type="entry name" value="CNF1/YfiH-like putative cysteine hydrolases"/>
    <property type="match status" value="1"/>
</dbReference>
<name>A0A0G0X871_9BACT</name>
<dbReference type="Proteomes" id="UP000034601">
    <property type="component" value="Unassembled WGS sequence"/>
</dbReference>
<evidence type="ECO:0000256" key="5">
    <source>
        <dbReference type="ARBA" id="ARBA00022801"/>
    </source>
</evidence>
<dbReference type="PANTHER" id="PTHR30616">
    <property type="entry name" value="UNCHARACTERIZED PROTEIN YFIH"/>
    <property type="match status" value="1"/>
</dbReference>
<dbReference type="AlphaFoldDB" id="A0A0G0X871"/>
<dbReference type="GO" id="GO:0017061">
    <property type="term" value="F:S-methyl-5-thioadenosine phosphorylase activity"/>
    <property type="evidence" value="ECO:0007669"/>
    <property type="project" value="UniProtKB-EC"/>
</dbReference>
<comment type="catalytic activity">
    <reaction evidence="1">
        <text>inosine + phosphate = alpha-D-ribose 1-phosphate + hypoxanthine</text>
        <dbReference type="Rhea" id="RHEA:27646"/>
        <dbReference type="ChEBI" id="CHEBI:17368"/>
        <dbReference type="ChEBI" id="CHEBI:17596"/>
        <dbReference type="ChEBI" id="CHEBI:43474"/>
        <dbReference type="ChEBI" id="CHEBI:57720"/>
        <dbReference type="EC" id="2.4.2.1"/>
    </reaction>
    <physiologicalReaction direction="left-to-right" evidence="1">
        <dbReference type="Rhea" id="RHEA:27647"/>
    </physiologicalReaction>
</comment>
<protein>
    <recommendedName>
        <fullName evidence="12">Multi-copper polyphenol oxidoreductase, laccase</fullName>
    </recommendedName>
</protein>
<keyword evidence="6" id="KW-0862">Zinc</keyword>
<evidence type="ECO:0000256" key="2">
    <source>
        <dbReference type="ARBA" id="ARBA00007353"/>
    </source>
</evidence>
<evidence type="ECO:0000256" key="8">
    <source>
        <dbReference type="ARBA" id="ARBA00048968"/>
    </source>
</evidence>
<comment type="catalytic activity">
    <reaction evidence="7">
        <text>adenosine + H2O + H(+) = inosine + NH4(+)</text>
        <dbReference type="Rhea" id="RHEA:24408"/>
        <dbReference type="ChEBI" id="CHEBI:15377"/>
        <dbReference type="ChEBI" id="CHEBI:15378"/>
        <dbReference type="ChEBI" id="CHEBI:16335"/>
        <dbReference type="ChEBI" id="CHEBI:17596"/>
        <dbReference type="ChEBI" id="CHEBI:28938"/>
        <dbReference type="EC" id="3.5.4.4"/>
    </reaction>
    <physiologicalReaction direction="left-to-right" evidence="7">
        <dbReference type="Rhea" id="RHEA:24409"/>
    </physiologicalReaction>
</comment>
<evidence type="ECO:0000256" key="6">
    <source>
        <dbReference type="ARBA" id="ARBA00022833"/>
    </source>
</evidence>
<comment type="catalytic activity">
    <reaction evidence="8">
        <text>adenosine + phosphate = alpha-D-ribose 1-phosphate + adenine</text>
        <dbReference type="Rhea" id="RHEA:27642"/>
        <dbReference type="ChEBI" id="CHEBI:16335"/>
        <dbReference type="ChEBI" id="CHEBI:16708"/>
        <dbReference type="ChEBI" id="CHEBI:43474"/>
        <dbReference type="ChEBI" id="CHEBI:57720"/>
        <dbReference type="EC" id="2.4.2.1"/>
    </reaction>
    <physiologicalReaction direction="left-to-right" evidence="8">
        <dbReference type="Rhea" id="RHEA:27643"/>
    </physiologicalReaction>
</comment>
<keyword evidence="5" id="KW-0378">Hydrolase</keyword>
<dbReference type="GO" id="GO:0016787">
    <property type="term" value="F:hydrolase activity"/>
    <property type="evidence" value="ECO:0007669"/>
    <property type="project" value="UniProtKB-KW"/>
</dbReference>
<dbReference type="PATRIC" id="fig|1618424.3.peg.88"/>
<evidence type="ECO:0000313" key="10">
    <source>
        <dbReference type="EMBL" id="KKR83862.1"/>
    </source>
</evidence>
<proteinExistence type="inferred from homology"/>
<evidence type="ECO:0000256" key="1">
    <source>
        <dbReference type="ARBA" id="ARBA00000553"/>
    </source>
</evidence>
<organism evidence="10 11">
    <name type="scientific">Candidatus Daviesbacteria bacterium GW2011_GWA2_40_9</name>
    <dbReference type="NCBI Taxonomy" id="1618424"/>
    <lineage>
        <taxon>Bacteria</taxon>
        <taxon>Candidatus Daviesiibacteriota</taxon>
    </lineage>
</organism>
<dbReference type="EMBL" id="LCAB01000001">
    <property type="protein sequence ID" value="KKR83862.1"/>
    <property type="molecule type" value="Genomic_DNA"/>
</dbReference>
<dbReference type="InterPro" id="IPR003730">
    <property type="entry name" value="Cu_polyphenol_OxRdtase"/>
</dbReference>
<evidence type="ECO:0000256" key="3">
    <source>
        <dbReference type="ARBA" id="ARBA00022679"/>
    </source>
</evidence>
<evidence type="ECO:0000313" key="11">
    <source>
        <dbReference type="Proteomes" id="UP000034601"/>
    </source>
</evidence>
<comment type="caution">
    <text evidence="10">The sequence shown here is derived from an EMBL/GenBank/DDBJ whole genome shotgun (WGS) entry which is preliminary data.</text>
</comment>
<reference evidence="10 11" key="1">
    <citation type="journal article" date="2015" name="Nature">
        <title>rRNA introns, odd ribosomes, and small enigmatic genomes across a large radiation of phyla.</title>
        <authorList>
            <person name="Brown C.T."/>
            <person name="Hug L.A."/>
            <person name="Thomas B.C."/>
            <person name="Sharon I."/>
            <person name="Castelle C.J."/>
            <person name="Singh A."/>
            <person name="Wilkins M.J."/>
            <person name="Williams K.H."/>
            <person name="Banfield J.F."/>
        </authorList>
    </citation>
    <scope>NUCLEOTIDE SEQUENCE [LARGE SCALE GENOMIC DNA]</scope>
</reference>
<evidence type="ECO:0000256" key="4">
    <source>
        <dbReference type="ARBA" id="ARBA00022723"/>
    </source>
</evidence>
<evidence type="ECO:0008006" key="12">
    <source>
        <dbReference type="Google" id="ProtNLM"/>
    </source>
</evidence>
<dbReference type="InterPro" id="IPR011324">
    <property type="entry name" value="Cytotoxic_necrot_fac-like_cat"/>
</dbReference>
<sequence>MKEFDQQEAQLYKNLDALNAVEINYAFSPRKFGNMAFPYGEMTEVIANRRRFLAAAGMTLEDVVFMRPVHKVNIEVVGLKDKGKGSLEASSAILSTDALITTDKGVGLALNAADCAPVILTNRQAEFLALYHAGREGSDLQIGHLVITRLKRMGFTNLDDFVAGIGPAIGKCCYRQQYLQTHTPDPWLPYLSCGDSNSTCIVERINNLEPPLYKVRAEDASSKLYLDINGFNRAQLITAGVLESNIAVSTCCTSCDAERDLIFSHVVSARYVSTQKASAFPEGRFMAVAILKED</sequence>
<gene>
    <name evidence="10" type="ORF">UU29_C0001G0082</name>
</gene>
<comment type="catalytic activity">
    <reaction evidence="9">
        <text>S-methyl-5'-thioadenosine + phosphate = 5-(methylsulfanyl)-alpha-D-ribose 1-phosphate + adenine</text>
        <dbReference type="Rhea" id="RHEA:11852"/>
        <dbReference type="ChEBI" id="CHEBI:16708"/>
        <dbReference type="ChEBI" id="CHEBI:17509"/>
        <dbReference type="ChEBI" id="CHEBI:43474"/>
        <dbReference type="ChEBI" id="CHEBI:58533"/>
        <dbReference type="EC" id="2.4.2.28"/>
    </reaction>
    <physiologicalReaction direction="left-to-right" evidence="9">
        <dbReference type="Rhea" id="RHEA:11853"/>
    </physiologicalReaction>
</comment>
<accession>A0A0G0X871</accession>